<dbReference type="Gene3D" id="1.20.1250.20">
    <property type="entry name" value="MFS general substrate transporter like domains"/>
    <property type="match status" value="1"/>
</dbReference>
<dbReference type="InterPro" id="IPR011701">
    <property type="entry name" value="MFS"/>
</dbReference>
<keyword evidence="3" id="KW-1003">Cell membrane</keyword>
<evidence type="ECO:0000256" key="7">
    <source>
        <dbReference type="SAM" id="MobiDB-lite"/>
    </source>
</evidence>
<dbReference type="RefSeq" id="WP_189041922.1">
    <property type="nucleotide sequence ID" value="NZ_BMNB01000005.1"/>
</dbReference>
<accession>A0A917TQ64</accession>
<feature type="region of interest" description="Disordered" evidence="7">
    <location>
        <begin position="415"/>
        <end position="435"/>
    </location>
</feature>
<dbReference type="InterPro" id="IPR020846">
    <property type="entry name" value="MFS_dom"/>
</dbReference>
<dbReference type="PANTHER" id="PTHR23517">
    <property type="entry name" value="RESISTANCE PROTEIN MDTM, PUTATIVE-RELATED-RELATED"/>
    <property type="match status" value="1"/>
</dbReference>
<evidence type="ECO:0000313" key="10">
    <source>
        <dbReference type="EMBL" id="GGM31597.1"/>
    </source>
</evidence>
<feature type="transmembrane region" description="Helical" evidence="8">
    <location>
        <begin position="253"/>
        <end position="273"/>
    </location>
</feature>
<evidence type="ECO:0000256" key="8">
    <source>
        <dbReference type="SAM" id="Phobius"/>
    </source>
</evidence>
<comment type="subcellular location">
    <subcellularLocation>
        <location evidence="1">Cell membrane</location>
        <topology evidence="1">Multi-pass membrane protein</topology>
    </subcellularLocation>
</comment>
<feature type="transmembrane region" description="Helical" evidence="8">
    <location>
        <begin position="143"/>
        <end position="163"/>
    </location>
</feature>
<dbReference type="SUPFAM" id="SSF103473">
    <property type="entry name" value="MFS general substrate transporter"/>
    <property type="match status" value="1"/>
</dbReference>
<gene>
    <name evidence="10" type="ORF">GCM10011608_15240</name>
</gene>
<dbReference type="EMBL" id="BMNB01000005">
    <property type="protein sequence ID" value="GGM31597.1"/>
    <property type="molecule type" value="Genomic_DNA"/>
</dbReference>
<name>A0A917TQ64_9ACTN</name>
<feature type="transmembrane region" description="Helical" evidence="8">
    <location>
        <begin position="105"/>
        <end position="122"/>
    </location>
</feature>
<feature type="transmembrane region" description="Helical" evidence="8">
    <location>
        <begin position="55"/>
        <end position="76"/>
    </location>
</feature>
<evidence type="ECO:0000256" key="5">
    <source>
        <dbReference type="ARBA" id="ARBA00022989"/>
    </source>
</evidence>
<dbReference type="Proteomes" id="UP000608890">
    <property type="component" value="Unassembled WGS sequence"/>
</dbReference>
<keyword evidence="2" id="KW-0813">Transport</keyword>
<dbReference type="Pfam" id="PF07690">
    <property type="entry name" value="MFS_1"/>
    <property type="match status" value="1"/>
</dbReference>
<evidence type="ECO:0000256" key="2">
    <source>
        <dbReference type="ARBA" id="ARBA00022448"/>
    </source>
</evidence>
<dbReference type="CDD" id="cd17329">
    <property type="entry name" value="MFS_MdtH_MDR_like"/>
    <property type="match status" value="1"/>
</dbReference>
<evidence type="ECO:0000256" key="1">
    <source>
        <dbReference type="ARBA" id="ARBA00004651"/>
    </source>
</evidence>
<evidence type="ECO:0000259" key="9">
    <source>
        <dbReference type="PROSITE" id="PS50850"/>
    </source>
</evidence>
<feature type="domain" description="Major facilitator superfamily (MFS) profile" evidence="9">
    <location>
        <begin position="18"/>
        <end position="397"/>
    </location>
</feature>
<feature type="compositionally biased region" description="Low complexity" evidence="7">
    <location>
        <begin position="418"/>
        <end position="435"/>
    </location>
</feature>
<dbReference type="GO" id="GO:0022857">
    <property type="term" value="F:transmembrane transporter activity"/>
    <property type="evidence" value="ECO:0007669"/>
    <property type="project" value="InterPro"/>
</dbReference>
<dbReference type="InterPro" id="IPR005829">
    <property type="entry name" value="Sugar_transporter_CS"/>
</dbReference>
<sequence length="435" mass="45761">MRAMRGWFQDTTGGLPKTFWYLWTGTLINRLGSFVLIFLAIYLTQVRGFSATQAGLVLGMWGAGGAVGTTIGGMLADRWGRRPTLLTAHLGGAVMMLALGFTRDLWTVAAGALLLGLFAEAARPAFGAMMIDVVPKRDRLRAFSLNYWAINLGFACAAVLAGFAAQAGYLLLFVVNASTTVVTALIIFVKVRETRTVTVATRQSAAPTGALRTILSDRVYLGFVALNLLGALIFLQHISMLPIAMADSGLSPATYGTVIALNGVLIVVGQLFVPRLIRGRSRSHVLALASVVVGVGFGLTAFADVAWFYGLTVLVWTIGEMLNSPSNATLIAELSPDELRGRYQGVFSLSWQLAGATAPILGGLVREQAGNAALWFGCAAIGALMAIGHLLSGPARERRALALRTAGSAPVVTIQSSAPAPTAPQAAEPVATTRG</sequence>
<dbReference type="InterPro" id="IPR036259">
    <property type="entry name" value="MFS_trans_sf"/>
</dbReference>
<organism evidence="10 11">
    <name type="scientific">Micromonospora sonchi</name>
    <dbReference type="NCBI Taxonomy" id="1763543"/>
    <lineage>
        <taxon>Bacteria</taxon>
        <taxon>Bacillati</taxon>
        <taxon>Actinomycetota</taxon>
        <taxon>Actinomycetes</taxon>
        <taxon>Micromonosporales</taxon>
        <taxon>Micromonosporaceae</taxon>
        <taxon>Micromonospora</taxon>
    </lineage>
</organism>
<dbReference type="PANTHER" id="PTHR23517:SF2">
    <property type="entry name" value="MULTIDRUG RESISTANCE PROTEIN MDTH"/>
    <property type="match status" value="1"/>
</dbReference>
<feature type="transmembrane region" description="Helical" evidence="8">
    <location>
        <begin position="285"/>
        <end position="309"/>
    </location>
</feature>
<keyword evidence="5 8" id="KW-1133">Transmembrane helix</keyword>
<protein>
    <submittedName>
        <fullName evidence="10">MFS transporter</fullName>
    </submittedName>
</protein>
<proteinExistence type="predicted"/>
<dbReference type="GO" id="GO:0005886">
    <property type="term" value="C:plasma membrane"/>
    <property type="evidence" value="ECO:0007669"/>
    <property type="project" value="UniProtKB-SubCell"/>
</dbReference>
<reference evidence="10" key="2">
    <citation type="submission" date="2020-09" db="EMBL/GenBank/DDBJ databases">
        <authorList>
            <person name="Sun Q."/>
            <person name="Zhou Y."/>
        </authorList>
    </citation>
    <scope>NUCLEOTIDE SEQUENCE</scope>
    <source>
        <strain evidence="10">CGMCC 4.7312</strain>
    </source>
</reference>
<reference evidence="10" key="1">
    <citation type="journal article" date="2014" name="Int. J. Syst. Evol. Microbiol.">
        <title>Complete genome sequence of Corynebacterium casei LMG S-19264T (=DSM 44701T), isolated from a smear-ripened cheese.</title>
        <authorList>
            <consortium name="US DOE Joint Genome Institute (JGI-PGF)"/>
            <person name="Walter F."/>
            <person name="Albersmeier A."/>
            <person name="Kalinowski J."/>
            <person name="Ruckert C."/>
        </authorList>
    </citation>
    <scope>NUCLEOTIDE SEQUENCE</scope>
    <source>
        <strain evidence="10">CGMCC 4.7312</strain>
    </source>
</reference>
<keyword evidence="6 8" id="KW-0472">Membrane</keyword>
<feature type="transmembrane region" description="Helical" evidence="8">
    <location>
        <begin position="20"/>
        <end position="43"/>
    </location>
</feature>
<evidence type="ECO:0000256" key="6">
    <source>
        <dbReference type="ARBA" id="ARBA00023136"/>
    </source>
</evidence>
<dbReference type="AlphaFoldDB" id="A0A917TQ64"/>
<feature type="transmembrane region" description="Helical" evidence="8">
    <location>
        <begin position="372"/>
        <end position="391"/>
    </location>
</feature>
<keyword evidence="11" id="KW-1185">Reference proteome</keyword>
<dbReference type="PROSITE" id="PS50850">
    <property type="entry name" value="MFS"/>
    <property type="match status" value="1"/>
</dbReference>
<evidence type="ECO:0000256" key="4">
    <source>
        <dbReference type="ARBA" id="ARBA00022692"/>
    </source>
</evidence>
<feature type="transmembrane region" description="Helical" evidence="8">
    <location>
        <begin position="169"/>
        <end position="189"/>
    </location>
</feature>
<evidence type="ECO:0000313" key="11">
    <source>
        <dbReference type="Proteomes" id="UP000608890"/>
    </source>
</evidence>
<dbReference type="InterPro" id="IPR050171">
    <property type="entry name" value="MFS_Transporters"/>
</dbReference>
<feature type="transmembrane region" description="Helical" evidence="8">
    <location>
        <begin position="219"/>
        <end position="241"/>
    </location>
</feature>
<comment type="caution">
    <text evidence="10">The sequence shown here is derived from an EMBL/GenBank/DDBJ whole genome shotgun (WGS) entry which is preliminary data.</text>
</comment>
<evidence type="ECO:0000256" key="3">
    <source>
        <dbReference type="ARBA" id="ARBA00022475"/>
    </source>
</evidence>
<dbReference type="PROSITE" id="PS00216">
    <property type="entry name" value="SUGAR_TRANSPORT_1"/>
    <property type="match status" value="1"/>
</dbReference>
<keyword evidence="4 8" id="KW-0812">Transmembrane</keyword>